<gene>
    <name evidence="11" type="ORF">AWW66_27055</name>
</gene>
<evidence type="ECO:0000256" key="1">
    <source>
        <dbReference type="ARBA" id="ARBA00022553"/>
    </source>
</evidence>
<keyword evidence="3 7" id="KW-0238">DNA-binding</keyword>
<dbReference type="Pfam" id="PF00486">
    <property type="entry name" value="Trans_reg_C"/>
    <property type="match status" value="1"/>
</dbReference>
<dbReference type="GO" id="GO:0000976">
    <property type="term" value="F:transcription cis-regulatory region binding"/>
    <property type="evidence" value="ECO:0007669"/>
    <property type="project" value="TreeGrafter"/>
</dbReference>
<reference evidence="11 12" key="2">
    <citation type="submission" date="2016-01" db="EMBL/GenBank/DDBJ databases">
        <title>Whole genome sequence and analysis of Micromonospora rosaria DSM 803, which can produce antibacterial substance rosamicin.</title>
        <authorList>
            <person name="Yang H."/>
            <person name="He X."/>
            <person name="Zhu D."/>
        </authorList>
    </citation>
    <scope>NUCLEOTIDE SEQUENCE [LARGE SCALE GENOMIC DNA]</scope>
    <source>
        <strain evidence="11 12">DSM 803</strain>
    </source>
</reference>
<dbReference type="EMBL" id="KT726162">
    <property type="protein sequence ID" value="ALJ99879.1"/>
    <property type="molecule type" value="Genomic_DNA"/>
</dbReference>
<dbReference type="SUPFAM" id="SSF52172">
    <property type="entry name" value="CheY-like"/>
    <property type="match status" value="1"/>
</dbReference>
<evidence type="ECO:0000256" key="7">
    <source>
        <dbReference type="PROSITE-ProRule" id="PRU01091"/>
    </source>
</evidence>
<dbReference type="PANTHER" id="PTHR48111">
    <property type="entry name" value="REGULATOR OF RPOS"/>
    <property type="match status" value="1"/>
</dbReference>
<dbReference type="CDD" id="cd00383">
    <property type="entry name" value="trans_reg_C"/>
    <property type="match status" value="1"/>
</dbReference>
<dbReference type="EMBL" id="LRQV01000144">
    <property type="protein sequence ID" value="KXK58927.1"/>
    <property type="molecule type" value="Genomic_DNA"/>
</dbReference>
<dbReference type="OrthoDB" id="5243815at2"/>
<dbReference type="Proteomes" id="UP000070620">
    <property type="component" value="Unassembled WGS sequence"/>
</dbReference>
<evidence type="ECO:0000259" key="9">
    <source>
        <dbReference type="PROSITE" id="PS51755"/>
    </source>
</evidence>
<keyword evidence="1" id="KW-0597">Phosphoprotein</keyword>
<dbReference type="PROSITE" id="PS50110">
    <property type="entry name" value="RESPONSE_REGULATORY"/>
    <property type="match status" value="1"/>
</dbReference>
<dbReference type="InterPro" id="IPR001867">
    <property type="entry name" value="OmpR/PhoB-type_DNA-bd"/>
</dbReference>
<dbReference type="FunFam" id="1.10.10.10:FF:000110">
    <property type="entry name" value="DNA-binding response regulator RegX3"/>
    <property type="match status" value="1"/>
</dbReference>
<dbReference type="GO" id="GO:0000156">
    <property type="term" value="F:phosphorelay response regulator activity"/>
    <property type="evidence" value="ECO:0007669"/>
    <property type="project" value="TreeGrafter"/>
</dbReference>
<evidence type="ECO:0000313" key="12">
    <source>
        <dbReference type="Proteomes" id="UP000070620"/>
    </source>
</evidence>
<accession>A0A0N7IRM1</accession>
<proteinExistence type="predicted"/>
<dbReference type="GO" id="GO:0032993">
    <property type="term" value="C:protein-DNA complex"/>
    <property type="evidence" value="ECO:0007669"/>
    <property type="project" value="TreeGrafter"/>
</dbReference>
<dbReference type="Gene3D" id="6.10.250.690">
    <property type="match status" value="1"/>
</dbReference>
<evidence type="ECO:0000256" key="5">
    <source>
        <dbReference type="ARBA" id="ARBA00041201"/>
    </source>
</evidence>
<evidence type="ECO:0000313" key="11">
    <source>
        <dbReference type="EMBL" id="KXK58927.1"/>
    </source>
</evidence>
<dbReference type="InterPro" id="IPR011006">
    <property type="entry name" value="CheY-like_superfamily"/>
</dbReference>
<keyword evidence="2" id="KW-0805">Transcription regulation</keyword>
<dbReference type="InterPro" id="IPR001789">
    <property type="entry name" value="Sig_transdc_resp-reg_receiver"/>
</dbReference>
<protein>
    <recommendedName>
        <fullName evidence="5">Sensory transduction protein RegX3</fullName>
    </recommendedName>
</protein>
<dbReference type="Gene3D" id="3.40.50.2300">
    <property type="match status" value="1"/>
</dbReference>
<evidence type="ECO:0000256" key="6">
    <source>
        <dbReference type="PROSITE-ProRule" id="PRU00169"/>
    </source>
</evidence>
<evidence type="ECO:0000256" key="3">
    <source>
        <dbReference type="ARBA" id="ARBA00023125"/>
    </source>
</evidence>
<sequence length="229" mass="25805">MTRVLIVEGEASNAEALAHLVRTEGFTPTVTTAGPQAIEEFERNGADIVLLELRLPGMSGTEVCRQLRYRSTVPVVMLSGRDTEIDRVVGFEVGADDYVTKPYSARELILRIRAILRRGGQVTIEREVQPTVLSGGPVRMDVVRHIVTVNGAEVHIPLKEFELLEYLLRNPGRVLRRSVLIDRIWGQDYFGDTKTLDVHVRRLRSKIEEDPSSPRYLVNVRGLGFKFNV</sequence>
<keyword evidence="12" id="KW-1185">Reference proteome</keyword>
<feature type="domain" description="Response regulatory" evidence="8">
    <location>
        <begin position="3"/>
        <end position="116"/>
    </location>
</feature>
<dbReference type="SMART" id="SM00448">
    <property type="entry name" value="REC"/>
    <property type="match status" value="1"/>
</dbReference>
<dbReference type="InterPro" id="IPR039420">
    <property type="entry name" value="WalR-like"/>
</dbReference>
<dbReference type="SUPFAM" id="SSF46894">
    <property type="entry name" value="C-terminal effector domain of the bipartite response regulators"/>
    <property type="match status" value="1"/>
</dbReference>
<keyword evidence="4" id="KW-0804">Transcription</keyword>
<dbReference type="PROSITE" id="PS51755">
    <property type="entry name" value="OMPR_PHOB"/>
    <property type="match status" value="1"/>
</dbReference>
<organism evidence="10">
    <name type="scientific">Micromonospora rosaria</name>
    <dbReference type="NCBI Taxonomy" id="47874"/>
    <lineage>
        <taxon>Bacteria</taxon>
        <taxon>Bacillati</taxon>
        <taxon>Actinomycetota</taxon>
        <taxon>Actinomycetes</taxon>
        <taxon>Micromonosporales</taxon>
        <taxon>Micromonosporaceae</taxon>
        <taxon>Micromonospora</taxon>
    </lineage>
</organism>
<dbReference type="Pfam" id="PF00072">
    <property type="entry name" value="Response_reg"/>
    <property type="match status" value="1"/>
</dbReference>
<evidence type="ECO:0000256" key="2">
    <source>
        <dbReference type="ARBA" id="ARBA00023015"/>
    </source>
</evidence>
<dbReference type="GO" id="GO:0006355">
    <property type="term" value="P:regulation of DNA-templated transcription"/>
    <property type="evidence" value="ECO:0007669"/>
    <property type="project" value="InterPro"/>
</dbReference>
<dbReference type="SMART" id="SM00862">
    <property type="entry name" value="Trans_reg_C"/>
    <property type="match status" value="1"/>
</dbReference>
<evidence type="ECO:0000256" key="4">
    <source>
        <dbReference type="ARBA" id="ARBA00023163"/>
    </source>
</evidence>
<dbReference type="AlphaFoldDB" id="A0A0N7IRM1"/>
<dbReference type="InterPro" id="IPR016032">
    <property type="entry name" value="Sig_transdc_resp-reg_C-effctor"/>
</dbReference>
<dbReference type="GO" id="GO:0005829">
    <property type="term" value="C:cytosol"/>
    <property type="evidence" value="ECO:0007669"/>
    <property type="project" value="TreeGrafter"/>
</dbReference>
<comment type="caution">
    <text evidence="6">Lacks conserved residue(s) required for the propagation of feature annotation.</text>
</comment>
<reference evidence="10" key="1">
    <citation type="journal article" date="2015" name="Org. Lett.">
        <title>Heterologous Expression of Fluostatin Gene Cluster Leads to a Bioactive Heterodimer.</title>
        <authorList>
            <person name="Yang C."/>
            <person name="Huang C."/>
            <person name="Zhang W."/>
            <person name="Zhu Y."/>
            <person name="Zhang C."/>
        </authorList>
    </citation>
    <scope>NUCLEOTIDE SEQUENCE</scope>
    <source>
        <strain evidence="10">SCSIO N160</strain>
    </source>
</reference>
<feature type="DNA-binding region" description="OmpR/PhoB-type" evidence="7">
    <location>
        <begin position="130"/>
        <end position="229"/>
    </location>
</feature>
<name>A0A0N7IRM1_9ACTN</name>
<feature type="domain" description="OmpR/PhoB-type" evidence="9">
    <location>
        <begin position="130"/>
        <end position="229"/>
    </location>
</feature>
<dbReference type="Gene3D" id="1.10.10.10">
    <property type="entry name" value="Winged helix-like DNA-binding domain superfamily/Winged helix DNA-binding domain"/>
    <property type="match status" value="1"/>
</dbReference>
<evidence type="ECO:0000313" key="10">
    <source>
        <dbReference type="EMBL" id="ALJ99879.1"/>
    </source>
</evidence>
<dbReference type="PANTHER" id="PTHR48111:SF72">
    <property type="entry name" value="SENSORY TRANSDUCTION PROTEIN REGX3"/>
    <property type="match status" value="1"/>
</dbReference>
<dbReference type="RefSeq" id="WP_067371969.1">
    <property type="nucleotide sequence ID" value="NZ_JBIUBN010000020.1"/>
</dbReference>
<dbReference type="InterPro" id="IPR036388">
    <property type="entry name" value="WH-like_DNA-bd_sf"/>
</dbReference>
<evidence type="ECO:0000259" key="8">
    <source>
        <dbReference type="PROSITE" id="PS50110"/>
    </source>
</evidence>